<keyword evidence="4" id="KW-0378">Hydrolase</keyword>
<keyword evidence="4" id="KW-0482">Metalloprotease</keyword>
<accession>A0ABQ8M7P4</accession>
<feature type="active site" evidence="2">
    <location>
        <position position="510"/>
    </location>
</feature>
<keyword evidence="4" id="KW-0645">Protease</keyword>
<dbReference type="EMBL" id="JACTAM010000012">
    <property type="protein sequence ID" value="KAI2658257.1"/>
    <property type="molecule type" value="Genomic_DNA"/>
</dbReference>
<feature type="domain" description="Peptidase M12B" evidence="3">
    <location>
        <begin position="388"/>
        <end position="542"/>
    </location>
</feature>
<dbReference type="GO" id="GO:0008237">
    <property type="term" value="F:metallopeptidase activity"/>
    <property type="evidence" value="ECO:0007669"/>
    <property type="project" value="UniProtKB-KW"/>
</dbReference>
<sequence length="599" mass="66485">MRKPRFVLDKMGTSSLQLNSRLVSQGLENNLGRYSAPVQLPLVVRSSLLSIALSLVSSLDVSHLSIGLFASHYTETHYLEDGSAITTSPNVTLRLLVRVIDMLRPEGIVFSRFSQQCEAICIPALFGWETRDQVIQKQQQSSTWMSSERAIHCYYHGEVEGHPGSEVSLSTCSGLSNLSLSAWQTDTAQVSSDRNGQNKLLMIWFGNVQGFHEDLMRGLISLEHKVYVVEPLDERNTHRLYRGEHLKLTQGTCGHGHNISYPTEMLNTTGAVFNSSRVSSTKTQTSKDYSIVFTISNFSSRYRLAVEVKCFQSIRRLSASLFKVKQVKQSPVGGNPKAVKANVLLESTSRRIRCSLRALLNPEEDVQSLLIEGTFGREHKRDAQSSTKHVELIIVADNREYQKQGKDVEKVKQRLAEIANYVDKVWSDGDKCSITQDPFTSLHEFLDWRKVKLLPQRPHDNAQLISGVYFQGTTIGMAPIMSMCTAEQSGGIVMDHSDNPLGAAVTLAHELGHNFGMNHDTPERGCGCRATVDRGGCIMTPSTGVWKLLTLSQRTNPTHSVISVPVAVSPLCGPPVESGPEEVFESLDTLESLRLIAER</sequence>
<feature type="binding site" evidence="2">
    <location>
        <position position="513"/>
    </location>
    <ligand>
        <name>Zn(2+)</name>
        <dbReference type="ChEBI" id="CHEBI:29105"/>
        <note>catalytic</note>
    </ligand>
</feature>
<organism evidence="4 5">
    <name type="scientific">Labeo rohita</name>
    <name type="common">Indian major carp</name>
    <name type="synonym">Cyprinus rohita</name>
    <dbReference type="NCBI Taxonomy" id="84645"/>
    <lineage>
        <taxon>Eukaryota</taxon>
        <taxon>Metazoa</taxon>
        <taxon>Chordata</taxon>
        <taxon>Craniata</taxon>
        <taxon>Vertebrata</taxon>
        <taxon>Euteleostomi</taxon>
        <taxon>Actinopterygii</taxon>
        <taxon>Neopterygii</taxon>
        <taxon>Teleostei</taxon>
        <taxon>Ostariophysi</taxon>
        <taxon>Cypriniformes</taxon>
        <taxon>Cyprinidae</taxon>
        <taxon>Labeoninae</taxon>
        <taxon>Labeonini</taxon>
        <taxon>Labeo</taxon>
    </lineage>
</organism>
<dbReference type="SUPFAM" id="SSF55486">
    <property type="entry name" value="Metalloproteases ('zincins'), catalytic domain"/>
    <property type="match status" value="1"/>
</dbReference>
<dbReference type="Gene3D" id="3.40.390.10">
    <property type="entry name" value="Collagenase (Catalytic Domain)"/>
    <property type="match status" value="1"/>
</dbReference>
<evidence type="ECO:0000256" key="2">
    <source>
        <dbReference type="PROSITE-ProRule" id="PRU00276"/>
    </source>
</evidence>
<comment type="caution">
    <text evidence="4">The sequence shown here is derived from an EMBL/GenBank/DDBJ whole genome shotgun (WGS) entry which is preliminary data.</text>
</comment>
<dbReference type="InterPro" id="IPR001590">
    <property type="entry name" value="Peptidase_M12B"/>
</dbReference>
<feature type="binding site" evidence="2">
    <location>
        <position position="519"/>
    </location>
    <ligand>
        <name>Zn(2+)</name>
        <dbReference type="ChEBI" id="CHEBI:29105"/>
        <note>catalytic</note>
    </ligand>
</feature>
<dbReference type="PANTHER" id="PTHR11905:SF112">
    <property type="entry name" value="DISINTEGRIN AND METALLOPROTEINASE DOMAIN-CONTAINING PROTEIN 12"/>
    <property type="match status" value="1"/>
</dbReference>
<name>A0ABQ8M7P4_LABRO</name>
<keyword evidence="2" id="KW-0862">Zinc</keyword>
<comment type="caution">
    <text evidence="2">Lacks conserved residue(s) required for the propagation of feature annotation.</text>
</comment>
<dbReference type="InterPro" id="IPR034027">
    <property type="entry name" value="Reprolysin_adamalysin"/>
</dbReference>
<dbReference type="PROSITE" id="PS50215">
    <property type="entry name" value="ADAM_MEPRO"/>
    <property type="match status" value="1"/>
</dbReference>
<evidence type="ECO:0000313" key="4">
    <source>
        <dbReference type="EMBL" id="KAI2658257.1"/>
    </source>
</evidence>
<keyword evidence="2" id="KW-0479">Metal-binding</keyword>
<feature type="binding site" evidence="2">
    <location>
        <position position="509"/>
    </location>
    <ligand>
        <name>Zn(2+)</name>
        <dbReference type="ChEBI" id="CHEBI:29105"/>
        <note>catalytic</note>
    </ligand>
</feature>
<protein>
    <submittedName>
        <fullName evidence="4">Disintegrin and metalloproteinase domain-containing protein 12</fullName>
    </submittedName>
</protein>
<dbReference type="InterPro" id="IPR024079">
    <property type="entry name" value="MetalloPept_cat_dom_sf"/>
</dbReference>
<reference evidence="4 5" key="1">
    <citation type="submission" date="2022-01" db="EMBL/GenBank/DDBJ databases">
        <title>A high-quality chromosome-level genome assembly of rohu carp, Labeo rohita.</title>
        <authorList>
            <person name="Arick M.A. II"/>
            <person name="Hsu C.-Y."/>
            <person name="Magbanua Z."/>
            <person name="Pechanova O."/>
            <person name="Grover C."/>
            <person name="Miller E."/>
            <person name="Thrash A."/>
            <person name="Ezzel L."/>
            <person name="Alam S."/>
            <person name="Benzie J."/>
            <person name="Hamilton M."/>
            <person name="Karsi A."/>
            <person name="Lawrence M.L."/>
            <person name="Peterson D.G."/>
        </authorList>
    </citation>
    <scope>NUCLEOTIDE SEQUENCE [LARGE SCALE GENOMIC DNA]</scope>
    <source>
        <strain evidence="5">BAU-BD-2019</strain>
        <tissue evidence="4">Blood</tissue>
    </source>
</reference>
<keyword evidence="5" id="KW-1185">Reference proteome</keyword>
<dbReference type="Proteomes" id="UP000830375">
    <property type="component" value="Unassembled WGS sequence"/>
</dbReference>
<dbReference type="Pfam" id="PF01421">
    <property type="entry name" value="Reprolysin"/>
    <property type="match status" value="1"/>
</dbReference>
<dbReference type="PANTHER" id="PTHR11905">
    <property type="entry name" value="ADAM A DISINTEGRIN AND METALLOPROTEASE DOMAIN"/>
    <property type="match status" value="1"/>
</dbReference>
<dbReference type="CDD" id="cd04269">
    <property type="entry name" value="ZnMc_adamalysin_II_like"/>
    <property type="match status" value="1"/>
</dbReference>
<proteinExistence type="predicted"/>
<evidence type="ECO:0000256" key="1">
    <source>
        <dbReference type="ARBA" id="ARBA00023157"/>
    </source>
</evidence>
<gene>
    <name evidence="4" type="ORF">H4Q32_016282</name>
</gene>
<evidence type="ECO:0000313" key="5">
    <source>
        <dbReference type="Proteomes" id="UP000830375"/>
    </source>
</evidence>
<evidence type="ECO:0000259" key="3">
    <source>
        <dbReference type="PROSITE" id="PS50215"/>
    </source>
</evidence>
<keyword evidence="1" id="KW-1015">Disulfide bond</keyword>